<dbReference type="InterPro" id="IPR011047">
    <property type="entry name" value="Quinoprotein_ADH-like_sf"/>
</dbReference>
<evidence type="ECO:0000256" key="8">
    <source>
        <dbReference type="ARBA" id="ARBA00022927"/>
    </source>
</evidence>
<dbReference type="SMART" id="SM00320">
    <property type="entry name" value="WD40"/>
    <property type="match status" value="5"/>
</dbReference>
<gene>
    <name evidence="13" type="ORF">CEURO_LOCUS21114</name>
</gene>
<evidence type="ECO:0000256" key="1">
    <source>
        <dbReference type="ARBA" id="ARBA00004389"/>
    </source>
</evidence>
<evidence type="ECO:0000256" key="5">
    <source>
        <dbReference type="ARBA" id="ARBA00022737"/>
    </source>
</evidence>
<keyword evidence="5" id="KW-0677">Repeat</keyword>
<evidence type="ECO:0000256" key="10">
    <source>
        <dbReference type="ARBA" id="ARBA00023136"/>
    </source>
</evidence>
<evidence type="ECO:0000256" key="9">
    <source>
        <dbReference type="ARBA" id="ARBA00022989"/>
    </source>
</evidence>
<dbReference type="InterPro" id="IPR024977">
    <property type="entry name" value="Apc4-like_WD40_dom"/>
</dbReference>
<evidence type="ECO:0000256" key="7">
    <source>
        <dbReference type="ARBA" id="ARBA00022892"/>
    </source>
</evidence>
<dbReference type="InterPro" id="IPR015943">
    <property type="entry name" value="WD40/YVTN_repeat-like_dom_sf"/>
</dbReference>
<feature type="domain" description="Anaphase-promoting complex subunit 4-like WD40" evidence="12">
    <location>
        <begin position="157"/>
        <end position="235"/>
    </location>
</feature>
<protein>
    <recommendedName>
        <fullName evidence="12">Anaphase-promoting complex subunit 4-like WD40 domain-containing protein</fullName>
    </recommendedName>
</protein>
<evidence type="ECO:0000256" key="4">
    <source>
        <dbReference type="ARBA" id="ARBA00022692"/>
    </source>
</evidence>
<dbReference type="PANTHER" id="PTHR23284">
    <property type="entry name" value="PROLACTIN REGULATORY ELEMENT BINDING PROTEIN"/>
    <property type="match status" value="1"/>
</dbReference>
<evidence type="ECO:0000313" key="14">
    <source>
        <dbReference type="Proteomes" id="UP001152484"/>
    </source>
</evidence>
<keyword evidence="7" id="KW-0931">ER-Golgi transport</keyword>
<keyword evidence="14" id="KW-1185">Reference proteome</keyword>
<evidence type="ECO:0000313" key="13">
    <source>
        <dbReference type="EMBL" id="CAH9116348.1"/>
    </source>
</evidence>
<dbReference type="SUPFAM" id="SSF50998">
    <property type="entry name" value="Quinoprotein alcohol dehydrogenase-like"/>
    <property type="match status" value="1"/>
</dbReference>
<keyword evidence="8" id="KW-0653">Protein transport</keyword>
<dbReference type="GO" id="GO:0006888">
    <property type="term" value="P:endoplasmic reticulum to Golgi vesicle-mediated transport"/>
    <property type="evidence" value="ECO:0007669"/>
    <property type="project" value="TreeGrafter"/>
</dbReference>
<dbReference type="AlphaFoldDB" id="A0A9P0ZZE7"/>
<dbReference type="Pfam" id="PF12894">
    <property type="entry name" value="ANAPC4_WD40"/>
    <property type="match status" value="2"/>
</dbReference>
<evidence type="ECO:0000256" key="11">
    <source>
        <dbReference type="SAM" id="Phobius"/>
    </source>
</evidence>
<organism evidence="13 14">
    <name type="scientific">Cuscuta europaea</name>
    <name type="common">European dodder</name>
    <dbReference type="NCBI Taxonomy" id="41803"/>
    <lineage>
        <taxon>Eukaryota</taxon>
        <taxon>Viridiplantae</taxon>
        <taxon>Streptophyta</taxon>
        <taxon>Embryophyta</taxon>
        <taxon>Tracheophyta</taxon>
        <taxon>Spermatophyta</taxon>
        <taxon>Magnoliopsida</taxon>
        <taxon>eudicotyledons</taxon>
        <taxon>Gunneridae</taxon>
        <taxon>Pentapetalae</taxon>
        <taxon>asterids</taxon>
        <taxon>lamiids</taxon>
        <taxon>Solanales</taxon>
        <taxon>Convolvulaceae</taxon>
        <taxon>Cuscuteae</taxon>
        <taxon>Cuscuta</taxon>
        <taxon>Cuscuta subgen. Cuscuta</taxon>
    </lineage>
</organism>
<dbReference type="Gene3D" id="2.130.10.10">
    <property type="entry name" value="YVTN repeat-like/Quinoprotein amine dehydrogenase"/>
    <property type="match status" value="1"/>
</dbReference>
<comment type="subcellular location">
    <subcellularLocation>
        <location evidence="1">Endoplasmic reticulum membrane</location>
        <topology evidence="1">Single-pass membrane protein</topology>
    </subcellularLocation>
</comment>
<keyword evidence="4 11" id="KW-0812">Transmembrane</keyword>
<proteinExistence type="predicted"/>
<dbReference type="GO" id="GO:0005085">
    <property type="term" value="F:guanyl-nucleotide exchange factor activity"/>
    <property type="evidence" value="ECO:0007669"/>
    <property type="project" value="InterPro"/>
</dbReference>
<dbReference type="Proteomes" id="UP001152484">
    <property type="component" value="Unassembled WGS sequence"/>
</dbReference>
<dbReference type="PANTHER" id="PTHR23284:SF0">
    <property type="entry name" value="PROLACTIN REGULATORY ELEMENT-BINDING PROTEIN"/>
    <property type="match status" value="1"/>
</dbReference>
<evidence type="ECO:0000256" key="3">
    <source>
        <dbReference type="ARBA" id="ARBA00022574"/>
    </source>
</evidence>
<evidence type="ECO:0000259" key="12">
    <source>
        <dbReference type="Pfam" id="PF12894"/>
    </source>
</evidence>
<dbReference type="GO" id="GO:0015031">
    <property type="term" value="P:protein transport"/>
    <property type="evidence" value="ECO:0007669"/>
    <property type="project" value="UniProtKB-KW"/>
</dbReference>
<sequence length="397" mass="43271">MADGEQLKKYGVPIYGAAWVPSGAITSAPESKPEEDGDSMVPNDNLPSVAAANYIVLAGGGGEGRSGIPNAILLVQLDPDSHILSNQPVARFGTGTDVPYRMAVHPGGEGLICSLPKNCRWFEWDASNITDGGALALKSSERVLKHLEDIEMQLALTFNNEGSLLAVGGEDGKLRVFKWPSMEIIIDEPKDRSSVKDLDFSPDGKFLVSLGSGCCRVWNVSTLTLVASLQKKNDEMFGFCRFSRCSKNQTIYVTASNGKGGSIVMWNTTTWKRMNSKLVVSLPISAFDVSADGKLLAIGTTEGEVRILSSENMRVLMTVKKAHMGIPTKVTFSKDSRALLSASMDSSARVTLIRDNDRKNRGFSFWMVVFVILLAIAVYYAKQEGKLSWQHNFPFKS</sequence>
<dbReference type="FunFam" id="2.130.10.10:FF:000612">
    <property type="entry name" value="SEC12-like protein 2"/>
    <property type="match status" value="1"/>
</dbReference>
<dbReference type="OrthoDB" id="2013972at2759"/>
<dbReference type="GO" id="GO:0005789">
    <property type="term" value="C:endoplasmic reticulum membrane"/>
    <property type="evidence" value="ECO:0007669"/>
    <property type="project" value="UniProtKB-SubCell"/>
</dbReference>
<dbReference type="EMBL" id="CAMAPE010000070">
    <property type="protein sequence ID" value="CAH9116348.1"/>
    <property type="molecule type" value="Genomic_DNA"/>
</dbReference>
<keyword evidence="9 11" id="KW-1133">Transmembrane helix</keyword>
<feature type="domain" description="Anaphase-promoting complex subunit 4-like WD40" evidence="12">
    <location>
        <begin position="281"/>
        <end position="331"/>
    </location>
</feature>
<keyword evidence="2" id="KW-0813">Transport</keyword>
<reference evidence="13" key="1">
    <citation type="submission" date="2022-07" db="EMBL/GenBank/DDBJ databases">
        <authorList>
            <person name="Macas J."/>
            <person name="Novak P."/>
            <person name="Neumann P."/>
        </authorList>
    </citation>
    <scope>NUCLEOTIDE SEQUENCE</scope>
</reference>
<keyword evidence="6" id="KW-0256">Endoplasmic reticulum</keyword>
<keyword evidence="3" id="KW-0853">WD repeat</keyword>
<name>A0A9P0ZZE7_CUSEU</name>
<evidence type="ECO:0000256" key="2">
    <source>
        <dbReference type="ARBA" id="ARBA00022448"/>
    </source>
</evidence>
<dbReference type="InterPro" id="IPR001680">
    <property type="entry name" value="WD40_rpt"/>
</dbReference>
<keyword evidence="10 11" id="KW-0472">Membrane</keyword>
<dbReference type="GO" id="GO:0003400">
    <property type="term" value="P:regulation of COPII vesicle coating"/>
    <property type="evidence" value="ECO:0007669"/>
    <property type="project" value="TreeGrafter"/>
</dbReference>
<feature type="transmembrane region" description="Helical" evidence="11">
    <location>
        <begin position="363"/>
        <end position="381"/>
    </location>
</feature>
<comment type="caution">
    <text evidence="13">The sequence shown here is derived from an EMBL/GenBank/DDBJ whole genome shotgun (WGS) entry which is preliminary data.</text>
</comment>
<accession>A0A9P0ZZE7</accession>
<evidence type="ECO:0000256" key="6">
    <source>
        <dbReference type="ARBA" id="ARBA00022824"/>
    </source>
</evidence>
<dbReference type="InterPro" id="IPR045260">
    <property type="entry name" value="Sec12-like"/>
</dbReference>